<evidence type="ECO:0008006" key="3">
    <source>
        <dbReference type="Google" id="ProtNLM"/>
    </source>
</evidence>
<dbReference type="EMBL" id="SJPW01000004">
    <property type="protein sequence ID" value="TWU54810.1"/>
    <property type="molecule type" value="Genomic_DNA"/>
</dbReference>
<organism evidence="1 2">
    <name type="scientific">Rubripirellula tenax</name>
    <dbReference type="NCBI Taxonomy" id="2528015"/>
    <lineage>
        <taxon>Bacteria</taxon>
        <taxon>Pseudomonadati</taxon>
        <taxon>Planctomycetota</taxon>
        <taxon>Planctomycetia</taxon>
        <taxon>Pirellulales</taxon>
        <taxon>Pirellulaceae</taxon>
        <taxon>Rubripirellula</taxon>
    </lineage>
</organism>
<evidence type="ECO:0000313" key="1">
    <source>
        <dbReference type="EMBL" id="TWU54810.1"/>
    </source>
</evidence>
<accession>A0A5C6F2P3</accession>
<gene>
    <name evidence="1" type="ORF">Poly51_35290</name>
</gene>
<dbReference type="Proteomes" id="UP000318288">
    <property type="component" value="Unassembled WGS sequence"/>
</dbReference>
<comment type="caution">
    <text evidence="1">The sequence shown here is derived from an EMBL/GenBank/DDBJ whole genome shotgun (WGS) entry which is preliminary data.</text>
</comment>
<reference evidence="1 2" key="1">
    <citation type="submission" date="2019-02" db="EMBL/GenBank/DDBJ databases">
        <title>Deep-cultivation of Planctomycetes and their phenomic and genomic characterization uncovers novel biology.</title>
        <authorList>
            <person name="Wiegand S."/>
            <person name="Jogler M."/>
            <person name="Boedeker C."/>
            <person name="Pinto D."/>
            <person name="Vollmers J."/>
            <person name="Rivas-Marin E."/>
            <person name="Kohn T."/>
            <person name="Peeters S.H."/>
            <person name="Heuer A."/>
            <person name="Rast P."/>
            <person name="Oberbeckmann S."/>
            <person name="Bunk B."/>
            <person name="Jeske O."/>
            <person name="Meyerdierks A."/>
            <person name="Storesund J.E."/>
            <person name="Kallscheuer N."/>
            <person name="Luecker S."/>
            <person name="Lage O.M."/>
            <person name="Pohl T."/>
            <person name="Merkel B.J."/>
            <person name="Hornburger P."/>
            <person name="Mueller R.-W."/>
            <person name="Bruemmer F."/>
            <person name="Labrenz M."/>
            <person name="Spormann A.M."/>
            <person name="Op Den Camp H."/>
            <person name="Overmann J."/>
            <person name="Amann R."/>
            <person name="Jetten M.S.M."/>
            <person name="Mascher T."/>
            <person name="Medema M.H."/>
            <person name="Devos D.P."/>
            <person name="Kaster A.-K."/>
            <person name="Ovreas L."/>
            <person name="Rohde M."/>
            <person name="Galperin M.Y."/>
            <person name="Jogler C."/>
        </authorList>
    </citation>
    <scope>NUCLEOTIDE SEQUENCE [LARGE SCALE GENOMIC DNA]</scope>
    <source>
        <strain evidence="1 2">Poly51</strain>
    </source>
</reference>
<proteinExistence type="predicted"/>
<evidence type="ECO:0000313" key="2">
    <source>
        <dbReference type="Proteomes" id="UP000318288"/>
    </source>
</evidence>
<sequence>MDKPLGGMGVPGKVNVNGKAIYICCPGCAKKLVAEPDKYLAALKAKGVTPPAF</sequence>
<name>A0A5C6F2P3_9BACT</name>
<dbReference type="AlphaFoldDB" id="A0A5C6F2P3"/>
<protein>
    <recommendedName>
        <fullName evidence="3">YHS domain protein</fullName>
    </recommendedName>
</protein>
<keyword evidence="2" id="KW-1185">Reference proteome</keyword>